<evidence type="ECO:0000256" key="2">
    <source>
        <dbReference type="ARBA" id="ARBA00001946"/>
    </source>
</evidence>
<evidence type="ECO:0000256" key="7">
    <source>
        <dbReference type="ARBA" id="ARBA00022842"/>
    </source>
</evidence>
<dbReference type="GO" id="GO:0018169">
    <property type="term" value="F:ribosomal S6-glutamic acid ligase activity"/>
    <property type="evidence" value="ECO:0007669"/>
    <property type="project" value="TreeGrafter"/>
</dbReference>
<dbReference type="InterPro" id="IPR013815">
    <property type="entry name" value="ATP_grasp_subdomain_1"/>
</dbReference>
<dbReference type="Pfam" id="PF18030">
    <property type="entry name" value="Rimk_N"/>
    <property type="match status" value="1"/>
</dbReference>
<reference evidence="13" key="1">
    <citation type="submission" date="2016-10" db="EMBL/GenBank/DDBJ databases">
        <authorList>
            <person name="Varghese N."/>
            <person name="Submissions S."/>
        </authorList>
    </citation>
    <scope>NUCLEOTIDE SEQUENCE [LARGE SCALE GENOMIC DNA]</scope>
    <source>
        <strain evidence="13">DSM 23095</strain>
    </source>
</reference>
<dbReference type="GO" id="GO:0046872">
    <property type="term" value="F:metal ion binding"/>
    <property type="evidence" value="ECO:0007669"/>
    <property type="project" value="UniProtKB-KW"/>
</dbReference>
<evidence type="ECO:0000256" key="9">
    <source>
        <dbReference type="ARBA" id="ARBA00023211"/>
    </source>
</evidence>
<comment type="cofactor">
    <cofactor evidence="2">
        <name>Mg(2+)</name>
        <dbReference type="ChEBI" id="CHEBI:18420"/>
    </cofactor>
</comment>
<evidence type="ECO:0000256" key="3">
    <source>
        <dbReference type="ARBA" id="ARBA00022598"/>
    </source>
</evidence>
<keyword evidence="7" id="KW-0460">Magnesium</keyword>
<dbReference type="Pfam" id="PF08443">
    <property type="entry name" value="RimK"/>
    <property type="match status" value="1"/>
</dbReference>
<dbReference type="InterPro" id="IPR011761">
    <property type="entry name" value="ATP-grasp"/>
</dbReference>
<dbReference type="GO" id="GO:0009432">
    <property type="term" value="P:SOS response"/>
    <property type="evidence" value="ECO:0007669"/>
    <property type="project" value="TreeGrafter"/>
</dbReference>
<evidence type="ECO:0000313" key="13">
    <source>
        <dbReference type="Proteomes" id="UP000199060"/>
    </source>
</evidence>
<keyword evidence="8" id="KW-0648">Protein biosynthesis</keyword>
<dbReference type="NCBIfam" id="NF007764">
    <property type="entry name" value="PRK10446.1"/>
    <property type="match status" value="1"/>
</dbReference>
<dbReference type="PANTHER" id="PTHR21621:SF7">
    <property type="entry name" value="RIBOSOMAL PROTEIN BS6--L-GLUTAMATE LIGASE"/>
    <property type="match status" value="1"/>
</dbReference>
<accession>A0A1G6QE84</accession>
<dbReference type="SUPFAM" id="SSF56059">
    <property type="entry name" value="Glutathione synthetase ATP-binding domain-like"/>
    <property type="match status" value="1"/>
</dbReference>
<dbReference type="Gene3D" id="3.30.470.20">
    <property type="entry name" value="ATP-grasp fold, B domain"/>
    <property type="match status" value="1"/>
</dbReference>
<evidence type="ECO:0000259" key="11">
    <source>
        <dbReference type="PROSITE" id="PS50975"/>
    </source>
</evidence>
<dbReference type="EMBL" id="FNAC01000009">
    <property type="protein sequence ID" value="SDC90699.1"/>
    <property type="molecule type" value="Genomic_DNA"/>
</dbReference>
<organism evidence="12 13">
    <name type="scientific">Algoriphagus faecimaris</name>
    <dbReference type="NCBI Taxonomy" id="686796"/>
    <lineage>
        <taxon>Bacteria</taxon>
        <taxon>Pseudomonadati</taxon>
        <taxon>Bacteroidota</taxon>
        <taxon>Cytophagia</taxon>
        <taxon>Cytophagales</taxon>
        <taxon>Cyclobacteriaceae</taxon>
        <taxon>Algoriphagus</taxon>
    </lineage>
</organism>
<keyword evidence="3" id="KW-0436">Ligase</keyword>
<evidence type="ECO:0000256" key="8">
    <source>
        <dbReference type="ARBA" id="ARBA00022917"/>
    </source>
</evidence>
<dbReference type="PANTHER" id="PTHR21621">
    <property type="entry name" value="RIBOSOMAL PROTEIN S6 MODIFICATION PROTEIN"/>
    <property type="match status" value="1"/>
</dbReference>
<name>A0A1G6QE84_9BACT</name>
<evidence type="ECO:0000256" key="4">
    <source>
        <dbReference type="ARBA" id="ARBA00022723"/>
    </source>
</evidence>
<dbReference type="GO" id="GO:0005737">
    <property type="term" value="C:cytoplasm"/>
    <property type="evidence" value="ECO:0007669"/>
    <property type="project" value="TreeGrafter"/>
</dbReference>
<dbReference type="GO" id="GO:0006412">
    <property type="term" value="P:translation"/>
    <property type="evidence" value="ECO:0007669"/>
    <property type="project" value="UniProtKB-KW"/>
</dbReference>
<dbReference type="InterPro" id="IPR041107">
    <property type="entry name" value="Rimk_N"/>
</dbReference>
<dbReference type="InterPro" id="IPR004666">
    <property type="entry name" value="Rp_bS6_RimK/Lys_biosynth_LsyX"/>
</dbReference>
<dbReference type="AlphaFoldDB" id="A0A1G6QE84"/>
<gene>
    <name evidence="12" type="ORF">SAMN04488104_100916</name>
</gene>
<keyword evidence="5 10" id="KW-0547">Nucleotide-binding</keyword>
<dbReference type="Gene3D" id="3.40.50.20">
    <property type="match status" value="1"/>
</dbReference>
<evidence type="ECO:0000313" key="12">
    <source>
        <dbReference type="EMBL" id="SDC90699.1"/>
    </source>
</evidence>
<evidence type="ECO:0000256" key="1">
    <source>
        <dbReference type="ARBA" id="ARBA00001936"/>
    </source>
</evidence>
<keyword evidence="6 10" id="KW-0067">ATP-binding</keyword>
<dbReference type="PROSITE" id="PS50975">
    <property type="entry name" value="ATP_GRASP"/>
    <property type="match status" value="1"/>
</dbReference>
<evidence type="ECO:0000256" key="6">
    <source>
        <dbReference type="ARBA" id="ARBA00022840"/>
    </source>
</evidence>
<evidence type="ECO:0000256" key="10">
    <source>
        <dbReference type="PROSITE-ProRule" id="PRU00409"/>
    </source>
</evidence>
<protein>
    <submittedName>
        <fullName evidence="12">SSU ribosomal protein S6P modification protein</fullName>
    </submittedName>
</protein>
<dbReference type="NCBIfam" id="TIGR00768">
    <property type="entry name" value="rimK_fam"/>
    <property type="match status" value="1"/>
</dbReference>
<sequence>MYQESILPKHTVSKMKIAILSRNPNLYSTKRLYQAIQAAGHEALIVNHSVCDLIIEQEGPSIIYKGEKLTNVDAIIPRVGASVTFYGTAVVRQFELMGTFSAVNSQAIVRSRDKLRSLQILSKAGLGMPKTAFTNFSKGGEKQLIEHVGGAPLIIKLLEGTQGLGVVLAETKKAGQSVIEAFHGLRARIIVQEFIKEAKGADIRAFVVNGKVVGAMKRQGAEGEFRSNLHRGGKATIIKLSRAERQAALGAAKALGLDIAGVDMLQSARGPLILEVNSSPGLEGIEKATGIDIAAEIIKFIEEGVQKKSPKRAAEQ</sequence>
<dbReference type="GO" id="GO:0005524">
    <property type="term" value="F:ATP binding"/>
    <property type="evidence" value="ECO:0007669"/>
    <property type="project" value="UniProtKB-UniRule"/>
</dbReference>
<proteinExistence type="predicted"/>
<keyword evidence="13" id="KW-1185">Reference proteome</keyword>
<dbReference type="Proteomes" id="UP000199060">
    <property type="component" value="Unassembled WGS sequence"/>
</dbReference>
<dbReference type="STRING" id="686796.SAMN04488104_100916"/>
<dbReference type="InterPro" id="IPR013651">
    <property type="entry name" value="ATP-grasp_RimK-type"/>
</dbReference>
<feature type="domain" description="ATP-grasp" evidence="11">
    <location>
        <begin position="118"/>
        <end position="302"/>
    </location>
</feature>
<dbReference type="Gene3D" id="3.30.1490.20">
    <property type="entry name" value="ATP-grasp fold, A domain"/>
    <property type="match status" value="1"/>
</dbReference>
<keyword evidence="9" id="KW-0464">Manganese</keyword>
<evidence type="ECO:0000256" key="5">
    <source>
        <dbReference type="ARBA" id="ARBA00022741"/>
    </source>
</evidence>
<comment type="cofactor">
    <cofactor evidence="1">
        <name>Mn(2+)</name>
        <dbReference type="ChEBI" id="CHEBI:29035"/>
    </cofactor>
</comment>
<keyword evidence="4" id="KW-0479">Metal-binding</keyword>